<organism evidence="2 3">
    <name type="scientific">Catellatospora coxensis</name>
    <dbReference type="NCBI Taxonomy" id="310354"/>
    <lineage>
        <taxon>Bacteria</taxon>
        <taxon>Bacillati</taxon>
        <taxon>Actinomycetota</taxon>
        <taxon>Actinomycetes</taxon>
        <taxon>Micromonosporales</taxon>
        <taxon>Micromonosporaceae</taxon>
        <taxon>Catellatospora</taxon>
    </lineage>
</organism>
<dbReference type="Proteomes" id="UP000630887">
    <property type="component" value="Unassembled WGS sequence"/>
</dbReference>
<reference evidence="2 3" key="1">
    <citation type="submission" date="2021-01" db="EMBL/GenBank/DDBJ databases">
        <title>Whole genome shotgun sequence of Catellatospora coxensis NBRC 107359.</title>
        <authorList>
            <person name="Komaki H."/>
            <person name="Tamura T."/>
        </authorList>
    </citation>
    <scope>NUCLEOTIDE SEQUENCE [LARGE SCALE GENOMIC DNA]</scope>
    <source>
        <strain evidence="2 3">NBRC 107359</strain>
    </source>
</reference>
<evidence type="ECO:0000313" key="3">
    <source>
        <dbReference type="Proteomes" id="UP000630887"/>
    </source>
</evidence>
<keyword evidence="1" id="KW-1133">Transmembrane helix</keyword>
<dbReference type="AlphaFoldDB" id="A0A8J3L1Y1"/>
<keyword evidence="1" id="KW-0812">Transmembrane</keyword>
<protein>
    <submittedName>
        <fullName evidence="2">Uncharacterized protein</fullName>
    </submittedName>
</protein>
<dbReference type="EMBL" id="BONI01000091">
    <property type="protein sequence ID" value="GIG10507.1"/>
    <property type="molecule type" value="Genomic_DNA"/>
</dbReference>
<gene>
    <name evidence="2" type="ORF">Cco03nite_72070</name>
</gene>
<keyword evidence="3" id="KW-1185">Reference proteome</keyword>
<feature type="transmembrane region" description="Helical" evidence="1">
    <location>
        <begin position="42"/>
        <end position="65"/>
    </location>
</feature>
<feature type="transmembrane region" description="Helical" evidence="1">
    <location>
        <begin position="12"/>
        <end position="30"/>
    </location>
</feature>
<comment type="caution">
    <text evidence="2">The sequence shown here is derived from an EMBL/GenBank/DDBJ whole genome shotgun (WGS) entry which is preliminary data.</text>
</comment>
<dbReference type="RefSeq" id="WP_203698476.1">
    <property type="nucleotide sequence ID" value="NZ_BAAALC010000003.1"/>
</dbReference>
<evidence type="ECO:0000256" key="1">
    <source>
        <dbReference type="SAM" id="Phobius"/>
    </source>
</evidence>
<proteinExistence type="predicted"/>
<accession>A0A8J3L1Y1</accession>
<evidence type="ECO:0000313" key="2">
    <source>
        <dbReference type="EMBL" id="GIG10507.1"/>
    </source>
</evidence>
<keyword evidence="1" id="KW-0472">Membrane</keyword>
<sequence length="83" mass="8999">MRHPAETSRFFHIAIVATFFGVLGVAGSASEPGSAFSPFAGVLGWVLLAIGLINFAVHAVARLLFDHEMWRNTHFTEIVDSAD</sequence>
<name>A0A8J3L1Y1_9ACTN</name>